<name>A0ABV6RUP3_9GAMM</name>
<gene>
    <name evidence="1" type="ORF">ACFFGH_22030</name>
</gene>
<accession>A0ABV6RUP3</accession>
<dbReference type="RefSeq" id="WP_386672333.1">
    <property type="nucleotide sequence ID" value="NZ_JBHLTG010000005.1"/>
</dbReference>
<keyword evidence="2" id="KW-1185">Reference proteome</keyword>
<protein>
    <recommendedName>
        <fullName evidence="3">ABM domain-containing protein</fullName>
    </recommendedName>
</protein>
<sequence>MAERTERTIMRIWSGKIRTVDREVYAAYVDETGIREYRSTPGNLEAYLLLRDLPDGVTEILAVSHWESRAAIEAFAGQDIDRAVYYPEDDRYLVERDEVVRHFEVVPPA</sequence>
<dbReference type="SUPFAM" id="SSF54909">
    <property type="entry name" value="Dimeric alpha+beta barrel"/>
    <property type="match status" value="1"/>
</dbReference>
<comment type="caution">
    <text evidence="1">The sequence shown here is derived from an EMBL/GenBank/DDBJ whole genome shotgun (WGS) entry which is preliminary data.</text>
</comment>
<dbReference type="InterPro" id="IPR011008">
    <property type="entry name" value="Dimeric_a/b-barrel"/>
</dbReference>
<evidence type="ECO:0008006" key="3">
    <source>
        <dbReference type="Google" id="ProtNLM"/>
    </source>
</evidence>
<organism evidence="1 2">
    <name type="scientific">Lysobacter korlensis</name>
    <dbReference type="NCBI Taxonomy" id="553636"/>
    <lineage>
        <taxon>Bacteria</taxon>
        <taxon>Pseudomonadati</taxon>
        <taxon>Pseudomonadota</taxon>
        <taxon>Gammaproteobacteria</taxon>
        <taxon>Lysobacterales</taxon>
        <taxon>Lysobacteraceae</taxon>
        <taxon>Lysobacter</taxon>
    </lineage>
</organism>
<dbReference type="EMBL" id="JBHLTG010000005">
    <property type="protein sequence ID" value="MFC0680521.1"/>
    <property type="molecule type" value="Genomic_DNA"/>
</dbReference>
<evidence type="ECO:0000313" key="1">
    <source>
        <dbReference type="EMBL" id="MFC0680521.1"/>
    </source>
</evidence>
<reference evidence="1 2" key="1">
    <citation type="submission" date="2024-09" db="EMBL/GenBank/DDBJ databases">
        <authorList>
            <person name="Sun Q."/>
            <person name="Mori K."/>
        </authorList>
    </citation>
    <scope>NUCLEOTIDE SEQUENCE [LARGE SCALE GENOMIC DNA]</scope>
    <source>
        <strain evidence="1 2">KCTC 23076</strain>
    </source>
</reference>
<dbReference type="Proteomes" id="UP001589896">
    <property type="component" value="Unassembled WGS sequence"/>
</dbReference>
<evidence type="ECO:0000313" key="2">
    <source>
        <dbReference type="Proteomes" id="UP001589896"/>
    </source>
</evidence>
<proteinExistence type="predicted"/>